<name>A0AAE1LM77_9NEOP</name>
<dbReference type="InterPro" id="IPR024276">
    <property type="entry name" value="CCAP"/>
</dbReference>
<evidence type="ECO:0000256" key="1">
    <source>
        <dbReference type="SAM" id="MobiDB-lite"/>
    </source>
</evidence>
<proteinExistence type="predicted"/>
<dbReference type="AlphaFoldDB" id="A0AAE1LM77"/>
<keyword evidence="3" id="KW-1185">Reference proteome</keyword>
<dbReference type="Proteomes" id="UP001219518">
    <property type="component" value="Unassembled WGS sequence"/>
</dbReference>
<feature type="region of interest" description="Disordered" evidence="1">
    <location>
        <begin position="159"/>
        <end position="181"/>
    </location>
</feature>
<organism evidence="2 3">
    <name type="scientific">Frankliniella fusca</name>
    <dbReference type="NCBI Taxonomy" id="407009"/>
    <lineage>
        <taxon>Eukaryota</taxon>
        <taxon>Metazoa</taxon>
        <taxon>Ecdysozoa</taxon>
        <taxon>Arthropoda</taxon>
        <taxon>Hexapoda</taxon>
        <taxon>Insecta</taxon>
        <taxon>Pterygota</taxon>
        <taxon>Neoptera</taxon>
        <taxon>Paraneoptera</taxon>
        <taxon>Thysanoptera</taxon>
        <taxon>Terebrantia</taxon>
        <taxon>Thripoidea</taxon>
        <taxon>Thripidae</taxon>
        <taxon>Frankliniella</taxon>
    </lineage>
</organism>
<protein>
    <submittedName>
        <fullName evidence="2">Cardioactive peptide</fullName>
    </submittedName>
</protein>
<reference evidence="2" key="1">
    <citation type="submission" date="2021-07" db="EMBL/GenBank/DDBJ databases">
        <authorList>
            <person name="Catto M.A."/>
            <person name="Jacobson A."/>
            <person name="Kennedy G."/>
            <person name="Labadie P."/>
            <person name="Hunt B.G."/>
            <person name="Srinivasan R."/>
        </authorList>
    </citation>
    <scope>NUCLEOTIDE SEQUENCE</scope>
    <source>
        <strain evidence="2">PL_HMW_Pooled</strain>
        <tissue evidence="2">Head</tissue>
    </source>
</reference>
<evidence type="ECO:0000313" key="3">
    <source>
        <dbReference type="Proteomes" id="UP001219518"/>
    </source>
</evidence>
<evidence type="ECO:0000313" key="2">
    <source>
        <dbReference type="EMBL" id="KAK3923749.1"/>
    </source>
</evidence>
<dbReference type="Pfam" id="PF11105">
    <property type="entry name" value="CCAP"/>
    <property type="match status" value="1"/>
</dbReference>
<comment type="caution">
    <text evidence="2">The sequence shown here is derived from an EMBL/GenBank/DDBJ whole genome shotgun (WGS) entry which is preliminary data.</text>
</comment>
<dbReference type="EMBL" id="JAHWGI010001149">
    <property type="protein sequence ID" value="KAK3923749.1"/>
    <property type="molecule type" value="Genomic_DNA"/>
</dbReference>
<reference evidence="2" key="2">
    <citation type="journal article" date="2023" name="BMC Genomics">
        <title>Pest status, molecular evolution, and epigenetic factors derived from the genome assembly of Frankliniella fusca, a thysanopteran phytovirus vector.</title>
        <authorList>
            <person name="Catto M.A."/>
            <person name="Labadie P.E."/>
            <person name="Jacobson A.L."/>
            <person name="Kennedy G.G."/>
            <person name="Srinivasan R."/>
            <person name="Hunt B.G."/>
        </authorList>
    </citation>
    <scope>NUCLEOTIDE SEQUENCE</scope>
    <source>
        <strain evidence="2">PL_HMW_Pooled</strain>
    </source>
</reference>
<gene>
    <name evidence="2" type="ORF">KUF71_002159</name>
</gene>
<accession>A0AAE1LM77</accession>
<sequence length="217" mass="23728">MTLYCDLFTIDEVTVLPFYLTAPAPAPAPPRPAQRADPPHQSEMQLAFVLLSAVLCCCLTSLALTRADDTINAVDLDSYDDERAKRPFCNAFTGCGRKRSASSGTMAAVAAPPARPLPLRADDPMTTLFDLNAEPAVAELSRQILSEAKLWEAIREASRDEGRRQQQHSLEVGQPAESDSEDRALTCLRPCRTYGGALSSLCGTDTTLRCRREVKNR</sequence>